<dbReference type="AlphaFoldDB" id="A0A645DMM1"/>
<name>A0A645DMM1_9ZZZZ</name>
<dbReference type="Gene3D" id="2.60.40.10">
    <property type="entry name" value="Immunoglobulins"/>
    <property type="match status" value="1"/>
</dbReference>
<evidence type="ECO:0000259" key="1">
    <source>
        <dbReference type="Pfam" id="PF13004"/>
    </source>
</evidence>
<sequence length="148" mass="16446">MLYAAINFVKQHRTELLNTFIMKPLKLFSLLFLLWVSILLSCSKEEKPQVLDVNKAELQFPTGASTREFNITTSGDWLIEANGLELLYGGNMGRADWYTVEPLGGKGDTKVAVTSKEETAGNTATLKIKYDGKEKTVVLKQDAALESE</sequence>
<protein>
    <recommendedName>
        <fullName evidence="1">BACON domain-containing protein</fullName>
    </recommendedName>
</protein>
<accession>A0A645DMM1</accession>
<dbReference type="InterPro" id="IPR013783">
    <property type="entry name" value="Ig-like_fold"/>
</dbReference>
<feature type="domain" description="BACON" evidence="1">
    <location>
        <begin position="94"/>
        <end position="141"/>
    </location>
</feature>
<comment type="caution">
    <text evidence="2">The sequence shown here is derived from an EMBL/GenBank/DDBJ whole genome shotgun (WGS) entry which is preliminary data.</text>
</comment>
<organism evidence="2">
    <name type="scientific">bioreactor metagenome</name>
    <dbReference type="NCBI Taxonomy" id="1076179"/>
    <lineage>
        <taxon>unclassified sequences</taxon>
        <taxon>metagenomes</taxon>
        <taxon>ecological metagenomes</taxon>
    </lineage>
</organism>
<proteinExistence type="predicted"/>
<evidence type="ECO:0000313" key="2">
    <source>
        <dbReference type="EMBL" id="MPM90690.1"/>
    </source>
</evidence>
<reference evidence="2" key="1">
    <citation type="submission" date="2019-08" db="EMBL/GenBank/DDBJ databases">
        <authorList>
            <person name="Kucharzyk K."/>
            <person name="Murdoch R.W."/>
            <person name="Higgins S."/>
            <person name="Loffler F."/>
        </authorList>
    </citation>
    <scope>NUCLEOTIDE SEQUENCE</scope>
</reference>
<gene>
    <name evidence="2" type="ORF">SDC9_137812</name>
</gene>
<dbReference type="InterPro" id="IPR024361">
    <property type="entry name" value="BACON"/>
</dbReference>
<dbReference type="CDD" id="cd14948">
    <property type="entry name" value="BACON"/>
    <property type="match status" value="1"/>
</dbReference>
<dbReference type="EMBL" id="VSSQ01037880">
    <property type="protein sequence ID" value="MPM90690.1"/>
    <property type="molecule type" value="Genomic_DNA"/>
</dbReference>
<dbReference type="Pfam" id="PF13004">
    <property type="entry name" value="BACON"/>
    <property type="match status" value="1"/>
</dbReference>